<comment type="catalytic activity">
    <reaction evidence="8">
        <text>a quinone + NADH + H(+) = a quinol + NAD(+)</text>
        <dbReference type="Rhea" id="RHEA:46160"/>
        <dbReference type="ChEBI" id="CHEBI:15378"/>
        <dbReference type="ChEBI" id="CHEBI:24646"/>
        <dbReference type="ChEBI" id="CHEBI:57540"/>
        <dbReference type="ChEBI" id="CHEBI:57945"/>
        <dbReference type="ChEBI" id="CHEBI:132124"/>
        <dbReference type="EC" id="1.6.5.9"/>
    </reaction>
</comment>
<dbReference type="RefSeq" id="WP_380224985.1">
    <property type="nucleotide sequence ID" value="NZ_JAPKNH010000007.1"/>
</dbReference>
<evidence type="ECO:0000313" key="12">
    <source>
        <dbReference type="Proteomes" id="UP001596150"/>
    </source>
</evidence>
<gene>
    <name evidence="11" type="ORF">ACFPP9_19080</name>
</gene>
<dbReference type="InterPro" id="IPR023753">
    <property type="entry name" value="FAD/NAD-binding_dom"/>
</dbReference>
<dbReference type="GO" id="GO:0016491">
    <property type="term" value="F:oxidoreductase activity"/>
    <property type="evidence" value="ECO:0007669"/>
    <property type="project" value="UniProtKB-KW"/>
</dbReference>
<dbReference type="EMBL" id="JBHSML010000012">
    <property type="protein sequence ID" value="MFC5517891.1"/>
    <property type="molecule type" value="Genomic_DNA"/>
</dbReference>
<evidence type="ECO:0000256" key="8">
    <source>
        <dbReference type="ARBA" id="ARBA00047599"/>
    </source>
</evidence>
<evidence type="ECO:0000256" key="6">
    <source>
        <dbReference type="ARBA" id="ARBA00023002"/>
    </source>
</evidence>
<reference evidence="12" key="1">
    <citation type="journal article" date="2019" name="Int. J. Syst. Evol. Microbiol.">
        <title>The Global Catalogue of Microorganisms (GCM) 10K type strain sequencing project: providing services to taxonomists for standard genome sequencing and annotation.</title>
        <authorList>
            <consortium name="The Broad Institute Genomics Platform"/>
            <consortium name="The Broad Institute Genome Sequencing Center for Infectious Disease"/>
            <person name="Wu L."/>
            <person name="Ma J."/>
        </authorList>
    </citation>
    <scope>NUCLEOTIDE SEQUENCE [LARGE SCALE GENOMIC DNA]</scope>
    <source>
        <strain evidence="12">KACC 12633</strain>
    </source>
</reference>
<keyword evidence="3" id="KW-0285">Flavoprotein</keyword>
<dbReference type="InterPro" id="IPR036188">
    <property type="entry name" value="FAD/NAD-bd_sf"/>
</dbReference>
<dbReference type="InterPro" id="IPR054585">
    <property type="entry name" value="NDH2-like_C"/>
</dbReference>
<comment type="similarity">
    <text evidence="1">Belongs to the NADH dehydrogenase family.</text>
</comment>
<organism evidence="11 12">
    <name type="scientific">Kaistia terrae</name>
    <dbReference type="NCBI Taxonomy" id="537017"/>
    <lineage>
        <taxon>Bacteria</taxon>
        <taxon>Pseudomonadati</taxon>
        <taxon>Pseudomonadota</taxon>
        <taxon>Alphaproteobacteria</taxon>
        <taxon>Hyphomicrobiales</taxon>
        <taxon>Kaistiaceae</taxon>
        <taxon>Kaistia</taxon>
    </lineage>
</organism>
<dbReference type="Gene3D" id="3.50.50.100">
    <property type="match status" value="1"/>
</dbReference>
<keyword evidence="6 11" id="KW-0560">Oxidoreductase</keyword>
<feature type="domain" description="FAD/NAD(P)-binding" evidence="9">
    <location>
        <begin position="6"/>
        <end position="320"/>
    </location>
</feature>
<keyword evidence="5" id="KW-0809">Transit peptide</keyword>
<evidence type="ECO:0000256" key="4">
    <source>
        <dbReference type="ARBA" id="ARBA00022827"/>
    </source>
</evidence>
<evidence type="ECO:0000256" key="7">
    <source>
        <dbReference type="ARBA" id="ARBA00023027"/>
    </source>
</evidence>
<name>A0ABW0PZ67_9HYPH</name>
<comment type="caution">
    <text evidence="11">The sequence shown here is derived from an EMBL/GenBank/DDBJ whole genome shotgun (WGS) entry which is preliminary data.</text>
</comment>
<evidence type="ECO:0000313" key="11">
    <source>
        <dbReference type="EMBL" id="MFC5517891.1"/>
    </source>
</evidence>
<dbReference type="PROSITE" id="PS51257">
    <property type="entry name" value="PROKAR_LIPOPROTEIN"/>
    <property type="match status" value="1"/>
</dbReference>
<dbReference type="PRINTS" id="PR00411">
    <property type="entry name" value="PNDRDTASEI"/>
</dbReference>
<evidence type="ECO:0000256" key="2">
    <source>
        <dbReference type="ARBA" id="ARBA00012637"/>
    </source>
</evidence>
<keyword evidence="12" id="KW-1185">Reference proteome</keyword>
<dbReference type="SUPFAM" id="SSF51905">
    <property type="entry name" value="FAD/NAD(P)-binding domain"/>
    <property type="match status" value="2"/>
</dbReference>
<keyword evidence="4" id="KW-0274">FAD</keyword>
<accession>A0ABW0PZ67</accession>
<keyword evidence="7" id="KW-0520">NAD</keyword>
<proteinExistence type="inferred from homology"/>
<dbReference type="PRINTS" id="PR00368">
    <property type="entry name" value="FADPNR"/>
</dbReference>
<evidence type="ECO:0000259" key="9">
    <source>
        <dbReference type="Pfam" id="PF07992"/>
    </source>
</evidence>
<evidence type="ECO:0000256" key="3">
    <source>
        <dbReference type="ARBA" id="ARBA00022630"/>
    </source>
</evidence>
<dbReference type="Pfam" id="PF22366">
    <property type="entry name" value="NDH2_C"/>
    <property type="match status" value="1"/>
</dbReference>
<dbReference type="EC" id="1.6.5.9" evidence="2"/>
<evidence type="ECO:0000256" key="5">
    <source>
        <dbReference type="ARBA" id="ARBA00022946"/>
    </source>
</evidence>
<dbReference type="InterPro" id="IPR045024">
    <property type="entry name" value="NDH-2"/>
</dbReference>
<dbReference type="Proteomes" id="UP001596150">
    <property type="component" value="Unassembled WGS sequence"/>
</dbReference>
<dbReference type="Pfam" id="PF07992">
    <property type="entry name" value="Pyr_redox_2"/>
    <property type="match status" value="1"/>
</dbReference>
<sequence>MMPLPRTVIIGGGFGGLSCAKSLGGAATAVTLIDQRNYHLFQPLLYQAATALVGPSDIAWPIRSLVRRHRNIRTLLGTVIGIDRGERIVRLDDGNSIAFDFLVVATGARHAYFGHDEWEAFAPGLKNLDDATNIRRKILVAFERAEFESDPQKRAALLTFVIVGGGPTGVELAGMIAELTRRTLPGEFRAFDPQSSRVILVESNARILATFAEPLSAFATRSLAQMGVEILTGVAVTHVDAKGIARGDEPIEAATVLWAAGVQASPAAKWLDTLSDRAGRVVVGPDLSVADGIWVIGDTAAVQSNGKPVPGLAPAAKQQGQYVGHLIRRRLSGQTEAPQPFRYRHQGNLATVSRRAAIADFPHLRLKGRLAWWLWGIAHIFFLIGARNRIAVALNWLWAHATGGRGARLITRHDDKDA</sequence>
<protein>
    <recommendedName>
        <fullName evidence="2">NADH:ubiquinone reductase (non-electrogenic)</fullName>
        <ecNumber evidence="2">1.6.5.9</ecNumber>
    </recommendedName>
</protein>
<feature type="domain" description="External alternative NADH-ubiquinone oxidoreductase-like C-terminal" evidence="10">
    <location>
        <begin position="345"/>
        <end position="398"/>
    </location>
</feature>
<evidence type="ECO:0000256" key="1">
    <source>
        <dbReference type="ARBA" id="ARBA00005272"/>
    </source>
</evidence>
<dbReference type="PANTHER" id="PTHR43706:SF47">
    <property type="entry name" value="EXTERNAL NADH-UBIQUINONE OXIDOREDUCTASE 1, MITOCHONDRIAL-RELATED"/>
    <property type="match status" value="1"/>
</dbReference>
<dbReference type="PANTHER" id="PTHR43706">
    <property type="entry name" value="NADH DEHYDROGENASE"/>
    <property type="match status" value="1"/>
</dbReference>
<evidence type="ECO:0000259" key="10">
    <source>
        <dbReference type="Pfam" id="PF22366"/>
    </source>
</evidence>